<evidence type="ECO:0000259" key="4">
    <source>
        <dbReference type="PROSITE" id="PS51034"/>
    </source>
</evidence>
<organism evidence="5 6">
    <name type="scientific">Synaphobranchus kaupii</name>
    <name type="common">Kaup's arrowtooth eel</name>
    <dbReference type="NCBI Taxonomy" id="118154"/>
    <lineage>
        <taxon>Eukaryota</taxon>
        <taxon>Metazoa</taxon>
        <taxon>Chordata</taxon>
        <taxon>Craniata</taxon>
        <taxon>Vertebrata</taxon>
        <taxon>Euteleostomi</taxon>
        <taxon>Actinopterygii</taxon>
        <taxon>Neopterygii</taxon>
        <taxon>Teleostei</taxon>
        <taxon>Anguilliformes</taxon>
        <taxon>Synaphobranchidae</taxon>
        <taxon>Synaphobranchus</taxon>
    </lineage>
</organism>
<evidence type="ECO:0000256" key="2">
    <source>
        <dbReference type="ARBA" id="ARBA00023157"/>
    </source>
</evidence>
<name>A0A9Q1J5T0_SYNKA</name>
<dbReference type="PROSITE" id="PS51034">
    <property type="entry name" value="ZP_2"/>
    <property type="match status" value="1"/>
</dbReference>
<comment type="caution">
    <text evidence="5">The sequence shown here is derived from an EMBL/GenBank/DDBJ whole genome shotgun (WGS) entry which is preliminary data.</text>
</comment>
<dbReference type="PANTHER" id="PTHR14002">
    <property type="entry name" value="ENDOGLIN/TGF-BETA RECEPTOR TYPE III"/>
    <property type="match status" value="1"/>
</dbReference>
<dbReference type="EMBL" id="JAINUF010000003">
    <property type="protein sequence ID" value="KAJ8368313.1"/>
    <property type="molecule type" value="Genomic_DNA"/>
</dbReference>
<keyword evidence="6" id="KW-1185">Reference proteome</keyword>
<evidence type="ECO:0000256" key="1">
    <source>
        <dbReference type="ARBA" id="ARBA00022729"/>
    </source>
</evidence>
<dbReference type="AlphaFoldDB" id="A0A9Q1J5T0"/>
<evidence type="ECO:0000313" key="5">
    <source>
        <dbReference type="EMBL" id="KAJ8368313.1"/>
    </source>
</evidence>
<dbReference type="PANTHER" id="PTHR14002:SF10">
    <property type="entry name" value="ZONA PELLUCIDA-LIKE DOMAIN-CONTAINING PROTEIN 1-RELATED"/>
    <property type="match status" value="1"/>
</dbReference>
<dbReference type="Pfam" id="PF00100">
    <property type="entry name" value="Zona_pellucida"/>
    <property type="match status" value="1"/>
</dbReference>
<keyword evidence="3" id="KW-0472">Membrane</keyword>
<evidence type="ECO:0000256" key="3">
    <source>
        <dbReference type="SAM" id="Phobius"/>
    </source>
</evidence>
<keyword evidence="2" id="KW-1015">Disulfide bond</keyword>
<dbReference type="Gene3D" id="2.60.40.4100">
    <property type="entry name" value="Zona pellucida, ZP-C domain"/>
    <property type="match status" value="1"/>
</dbReference>
<keyword evidence="3" id="KW-0812">Transmembrane</keyword>
<feature type="transmembrane region" description="Helical" evidence="3">
    <location>
        <begin position="153"/>
        <end position="176"/>
    </location>
</feature>
<protein>
    <recommendedName>
        <fullName evidence="4">ZP domain-containing protein</fullName>
    </recommendedName>
</protein>
<dbReference type="InterPro" id="IPR042235">
    <property type="entry name" value="ZP-C_dom"/>
</dbReference>
<sequence>MALFEDGTYTRQLVMPDGGVRLKTRIFVEVKATNLTERCTRDGQTVMGINGAAQIAQFSFEAFRFVQHKNVTISTFYLHCTTRLCERSFCSSLQPDCPENRRRKREVNTAQGTAVSDIATVTSGPIVTQVENGGLTAAATHNGMKDSQEKGPLVGVAVTAGVVCVLFISLMVYVVLRLHSRKK</sequence>
<keyword evidence="1" id="KW-0732">Signal</keyword>
<keyword evidence="3" id="KW-1133">Transmembrane helix</keyword>
<dbReference type="InterPro" id="IPR055355">
    <property type="entry name" value="ZP-C"/>
</dbReference>
<feature type="domain" description="ZP" evidence="4">
    <location>
        <begin position="1"/>
        <end position="104"/>
    </location>
</feature>
<dbReference type="Proteomes" id="UP001152622">
    <property type="component" value="Chromosome 3"/>
</dbReference>
<dbReference type="OrthoDB" id="9274484at2759"/>
<dbReference type="InterPro" id="IPR001507">
    <property type="entry name" value="ZP_dom"/>
</dbReference>
<proteinExistence type="predicted"/>
<evidence type="ECO:0000313" key="6">
    <source>
        <dbReference type="Proteomes" id="UP001152622"/>
    </source>
</evidence>
<gene>
    <name evidence="5" type="ORF">SKAU_G00083410</name>
</gene>
<reference evidence="5" key="1">
    <citation type="journal article" date="2023" name="Science">
        <title>Genome structures resolve the early diversification of teleost fishes.</title>
        <authorList>
            <person name="Parey E."/>
            <person name="Louis A."/>
            <person name="Montfort J."/>
            <person name="Bouchez O."/>
            <person name="Roques C."/>
            <person name="Iampietro C."/>
            <person name="Lluch J."/>
            <person name="Castinel A."/>
            <person name="Donnadieu C."/>
            <person name="Desvignes T."/>
            <person name="Floi Bucao C."/>
            <person name="Jouanno E."/>
            <person name="Wen M."/>
            <person name="Mejri S."/>
            <person name="Dirks R."/>
            <person name="Jansen H."/>
            <person name="Henkel C."/>
            <person name="Chen W.J."/>
            <person name="Zahm M."/>
            <person name="Cabau C."/>
            <person name="Klopp C."/>
            <person name="Thompson A.W."/>
            <person name="Robinson-Rechavi M."/>
            <person name="Braasch I."/>
            <person name="Lecointre G."/>
            <person name="Bobe J."/>
            <person name="Postlethwait J.H."/>
            <person name="Berthelot C."/>
            <person name="Roest Crollius H."/>
            <person name="Guiguen Y."/>
        </authorList>
    </citation>
    <scope>NUCLEOTIDE SEQUENCE</scope>
    <source>
        <strain evidence="5">WJC10195</strain>
    </source>
</reference>
<accession>A0A9Q1J5T0</accession>